<dbReference type="EMBL" id="LSRX01000291">
    <property type="protein sequence ID" value="OLQ01443.1"/>
    <property type="molecule type" value="Genomic_DNA"/>
</dbReference>
<feature type="transmembrane region" description="Helical" evidence="2">
    <location>
        <begin position="500"/>
        <end position="521"/>
    </location>
</feature>
<evidence type="ECO:0000313" key="6">
    <source>
        <dbReference type="Proteomes" id="UP000186817"/>
    </source>
</evidence>
<dbReference type="InterPro" id="IPR009091">
    <property type="entry name" value="RCC1/BLIP-II"/>
</dbReference>
<comment type="caution">
    <text evidence="5">The sequence shown here is derived from an EMBL/GenBank/DDBJ whole genome shotgun (WGS) entry which is preliminary data.</text>
</comment>
<accession>A0A1Q9E223</accession>
<gene>
    <name evidence="5" type="ORF">AK812_SmicGene15804</name>
</gene>
<feature type="domain" description="CSD" evidence="4">
    <location>
        <begin position="208"/>
        <end position="276"/>
    </location>
</feature>
<dbReference type="PROSITE" id="PS51857">
    <property type="entry name" value="CSD_2"/>
    <property type="match status" value="1"/>
</dbReference>
<name>A0A1Q9E223_SYMMI</name>
<feature type="compositionally biased region" description="Polar residues" evidence="1">
    <location>
        <begin position="752"/>
        <end position="762"/>
    </location>
</feature>
<sequence length="858" mass="90716">MSISVDVHLMSGKSASLEVEADVSVESFKQRAQSALGVGRGRLLKSSGEELGRAQTTAEAKLMSGDVLTLHVNQVQLKASGQGHIFAAFAALLGDGSVVTWGNACYGSNSEDVQEQLKNVQQIQASGQAFAAILRDGSVVTWGHAGFGGDSSAVQEQLRDVQQIQASDWAFSAVLGDGSVVTWGHADCGGDSRPEAANIELIPTTTARYNGAVKSWNPQKGWGHIECAETHALYGKDIFLMRSALVGAQCNKGDLVSFDVIPGTKGPEVNATAPPPLVAAPAPAAAVAPPPVAAPAALGPGQVRKLGGHSGYSGYMAMYEAPKTEGVIGDSAIRPSIPSHFARALNWYLLLLCHVLAPAHVSSLGASPCASFLHSALPNLPWTRHGKKMPAAPYAWVCYSRSAALMLCSRRLLVAFLLQLRLHLQIPGYSTPLHQQVYFRALCVGRHGLLLHWSLAIRAIALRQRDAGRKTATLPVFVLSVLGLVSYVKGLWPAPVMGDLLLVHAPSLVLFQCLLIFIALVRHVHDSLLAPLGRPRIPAIAAPLIKRKALRVVLLHFVLELAPVHLRYHPAVPILVRVMATAGAKDGGSPAQWWTRFSYHCKTKQKRAKPGTSSDNPASPAAVQIAASPRLRLPAGLHIVGLPRRPNLSQLEALLSHVAGLSPSLAGLEPSFQLEQTRRSSRKIPAFFLSHAAFAIPGLADRILEELLPAAGKDKRGRTKLASPIGTLKISPAQQSATTALPPPPDDRNGGLTPSNTASSCPDTEPHPSDGSGPAAFQGLRLVQFTAGDSEEGWTCVCCRGDILACDKLALLGSNLAQELGSRYPSMDLLDDDGSSSSSTLDNASPCQTSPGNASATT</sequence>
<evidence type="ECO:0000259" key="4">
    <source>
        <dbReference type="PROSITE" id="PS51857"/>
    </source>
</evidence>
<keyword evidence="6" id="KW-1185">Reference proteome</keyword>
<dbReference type="SUPFAM" id="SSF50249">
    <property type="entry name" value="Nucleic acid-binding proteins"/>
    <property type="match status" value="1"/>
</dbReference>
<keyword evidence="2" id="KW-0472">Membrane</keyword>
<keyword evidence="2" id="KW-1133">Transmembrane helix</keyword>
<dbReference type="Gene3D" id="2.130.10.30">
    <property type="entry name" value="Regulator of chromosome condensation 1/beta-lactamase-inhibitor protein II"/>
    <property type="match status" value="1"/>
</dbReference>
<evidence type="ECO:0000256" key="2">
    <source>
        <dbReference type="SAM" id="Phobius"/>
    </source>
</evidence>
<reference evidence="5 6" key="1">
    <citation type="submission" date="2016-02" db="EMBL/GenBank/DDBJ databases">
        <title>Genome analysis of coral dinoflagellate symbionts highlights evolutionary adaptations to a symbiotic lifestyle.</title>
        <authorList>
            <person name="Aranda M."/>
            <person name="Li Y."/>
            <person name="Liew Y.J."/>
            <person name="Baumgarten S."/>
            <person name="Simakov O."/>
            <person name="Wilson M."/>
            <person name="Piel J."/>
            <person name="Ashoor H."/>
            <person name="Bougouffa S."/>
            <person name="Bajic V.B."/>
            <person name="Ryu T."/>
            <person name="Ravasi T."/>
            <person name="Bayer T."/>
            <person name="Micklem G."/>
            <person name="Kim H."/>
            <person name="Bhak J."/>
            <person name="Lajeunesse T.C."/>
            <person name="Voolstra C.R."/>
        </authorList>
    </citation>
    <scope>NUCLEOTIDE SEQUENCE [LARGE SCALE GENOMIC DNA]</scope>
    <source>
        <strain evidence="5 6">CCMP2467</strain>
    </source>
</reference>
<feature type="domain" description="Ubiquitin-like" evidence="3">
    <location>
        <begin position="3"/>
        <end position="74"/>
    </location>
</feature>
<keyword evidence="2" id="KW-0812">Transmembrane</keyword>
<dbReference type="GO" id="GO:0003676">
    <property type="term" value="F:nucleic acid binding"/>
    <property type="evidence" value="ECO:0007669"/>
    <property type="project" value="InterPro"/>
</dbReference>
<organism evidence="5 6">
    <name type="scientific">Symbiodinium microadriaticum</name>
    <name type="common">Dinoflagellate</name>
    <name type="synonym">Zooxanthella microadriatica</name>
    <dbReference type="NCBI Taxonomy" id="2951"/>
    <lineage>
        <taxon>Eukaryota</taxon>
        <taxon>Sar</taxon>
        <taxon>Alveolata</taxon>
        <taxon>Dinophyceae</taxon>
        <taxon>Suessiales</taxon>
        <taxon>Symbiodiniaceae</taxon>
        <taxon>Symbiodinium</taxon>
    </lineage>
</organism>
<evidence type="ECO:0000313" key="5">
    <source>
        <dbReference type="EMBL" id="OLQ01443.1"/>
    </source>
</evidence>
<dbReference type="InterPro" id="IPR011129">
    <property type="entry name" value="CSD"/>
</dbReference>
<feature type="transmembrane region" description="Helical" evidence="2">
    <location>
        <begin position="472"/>
        <end position="488"/>
    </location>
</feature>
<dbReference type="InterPro" id="IPR000626">
    <property type="entry name" value="Ubiquitin-like_dom"/>
</dbReference>
<dbReference type="CDD" id="cd17039">
    <property type="entry name" value="Ubl_ubiquitin_like"/>
    <property type="match status" value="1"/>
</dbReference>
<dbReference type="PROSITE" id="PS50053">
    <property type="entry name" value="UBIQUITIN_2"/>
    <property type="match status" value="1"/>
</dbReference>
<dbReference type="SMART" id="SM00357">
    <property type="entry name" value="CSP"/>
    <property type="match status" value="1"/>
</dbReference>
<protein>
    <recommendedName>
        <fullName evidence="7">Ubiquitin-like domain-containing protein</fullName>
    </recommendedName>
</protein>
<dbReference type="AlphaFoldDB" id="A0A1Q9E223"/>
<dbReference type="SUPFAM" id="SSF50985">
    <property type="entry name" value="RCC1/BLIP-II"/>
    <property type="match status" value="1"/>
</dbReference>
<evidence type="ECO:0000259" key="3">
    <source>
        <dbReference type="PROSITE" id="PS50053"/>
    </source>
</evidence>
<feature type="region of interest" description="Disordered" evidence="1">
    <location>
        <begin position="714"/>
        <end position="775"/>
    </location>
</feature>
<dbReference type="InterPro" id="IPR002059">
    <property type="entry name" value="CSP_DNA-bd"/>
</dbReference>
<feature type="region of interest" description="Disordered" evidence="1">
    <location>
        <begin position="827"/>
        <end position="858"/>
    </location>
</feature>
<evidence type="ECO:0008006" key="7">
    <source>
        <dbReference type="Google" id="ProtNLM"/>
    </source>
</evidence>
<evidence type="ECO:0000256" key="1">
    <source>
        <dbReference type="SAM" id="MobiDB-lite"/>
    </source>
</evidence>
<dbReference type="InterPro" id="IPR012340">
    <property type="entry name" value="NA-bd_OB-fold"/>
</dbReference>
<proteinExistence type="predicted"/>
<feature type="compositionally biased region" description="Polar residues" evidence="1">
    <location>
        <begin position="843"/>
        <end position="858"/>
    </location>
</feature>
<dbReference type="Proteomes" id="UP000186817">
    <property type="component" value="Unassembled WGS sequence"/>
</dbReference>